<name>A0ACC1T4D9_9APHY</name>
<organism evidence="1 2">
    <name type="scientific">Phlebia brevispora</name>
    <dbReference type="NCBI Taxonomy" id="194682"/>
    <lineage>
        <taxon>Eukaryota</taxon>
        <taxon>Fungi</taxon>
        <taxon>Dikarya</taxon>
        <taxon>Basidiomycota</taxon>
        <taxon>Agaricomycotina</taxon>
        <taxon>Agaricomycetes</taxon>
        <taxon>Polyporales</taxon>
        <taxon>Meruliaceae</taxon>
        <taxon>Phlebia</taxon>
    </lineage>
</organism>
<dbReference type="EMBL" id="JANHOG010000604">
    <property type="protein sequence ID" value="KAJ3552893.1"/>
    <property type="molecule type" value="Genomic_DNA"/>
</dbReference>
<keyword evidence="2" id="KW-1185">Reference proteome</keyword>
<comment type="caution">
    <text evidence="1">The sequence shown here is derived from an EMBL/GenBank/DDBJ whole genome shotgun (WGS) entry which is preliminary data.</text>
</comment>
<accession>A0ACC1T4D9</accession>
<gene>
    <name evidence="1" type="ORF">NM688_g3914</name>
</gene>
<dbReference type="Proteomes" id="UP001148662">
    <property type="component" value="Unassembled WGS sequence"/>
</dbReference>
<protein>
    <submittedName>
        <fullName evidence="1">Uncharacterized protein</fullName>
    </submittedName>
</protein>
<evidence type="ECO:0000313" key="1">
    <source>
        <dbReference type="EMBL" id="KAJ3552893.1"/>
    </source>
</evidence>
<sequence length="242" mass="26970">MANHALDLNPPDAMIHLSTHGSDWLWAAFSFITVVLLIVIGLSFFQPRGTRTFHQLAIVILTTASISYFSMASDLGAAPIVVEFRAGAHVWTRQVWFVRYIQWFITFPSIVLSLLLTTGLSLSDVVTAIFMSIVVVITALVGSLVPSTYKWGYFTMGVVALFYVWYALLVQAPRSSFPGNGAFKTGYLLSAAFFSFILITYPVCWGLSEGGNVISPTSEMIWYGVLDCRRLHCIRARVWQVH</sequence>
<evidence type="ECO:0000313" key="2">
    <source>
        <dbReference type="Proteomes" id="UP001148662"/>
    </source>
</evidence>
<reference evidence="1" key="1">
    <citation type="submission" date="2022-07" db="EMBL/GenBank/DDBJ databases">
        <title>Genome Sequence of Phlebia brevispora.</title>
        <authorList>
            <person name="Buettner E."/>
        </authorList>
    </citation>
    <scope>NUCLEOTIDE SEQUENCE</scope>
    <source>
        <strain evidence="1">MPL23</strain>
    </source>
</reference>
<proteinExistence type="predicted"/>